<evidence type="ECO:0000313" key="2">
    <source>
        <dbReference type="Proteomes" id="UP000789901"/>
    </source>
</evidence>
<accession>A0ABN7UHV7</accession>
<feature type="non-terminal residue" evidence="1">
    <location>
        <position position="200"/>
    </location>
</feature>
<evidence type="ECO:0000313" key="1">
    <source>
        <dbReference type="EMBL" id="CAG8597295.1"/>
    </source>
</evidence>
<reference evidence="1 2" key="1">
    <citation type="submission" date="2021-06" db="EMBL/GenBank/DDBJ databases">
        <authorList>
            <person name="Kallberg Y."/>
            <person name="Tangrot J."/>
            <person name="Rosling A."/>
        </authorList>
    </citation>
    <scope>NUCLEOTIDE SEQUENCE [LARGE SCALE GENOMIC DNA]</scope>
    <source>
        <strain evidence="1 2">120-4 pot B 10/14</strain>
    </source>
</reference>
<name>A0ABN7UHV7_GIGMA</name>
<dbReference type="EMBL" id="CAJVQB010003091">
    <property type="protein sequence ID" value="CAG8597295.1"/>
    <property type="molecule type" value="Genomic_DNA"/>
</dbReference>
<dbReference type="Proteomes" id="UP000789901">
    <property type="component" value="Unassembled WGS sequence"/>
</dbReference>
<gene>
    <name evidence="1" type="ORF">GMARGA_LOCUS6706</name>
</gene>
<proteinExistence type="predicted"/>
<protein>
    <submittedName>
        <fullName evidence="1">18170_t:CDS:1</fullName>
    </submittedName>
</protein>
<sequence>MLFCRLNPRSRQLKQIRSLRKCEQLKVLHEIKNNSSTMLKHVILVFAQLNDNNINSAIKQICESREINTRIQRKRNNYIIIQICNLLDQQVLNASTLFQTMTYPRGIHKGEIVFTYLQKKALKPSRLPDYIYELFGEELADAKHELNTTDFENFCELLHDDVENALNGLIKWMETWVHLPLCICRLGGENGPEFARAFLK</sequence>
<organism evidence="1 2">
    <name type="scientific">Gigaspora margarita</name>
    <dbReference type="NCBI Taxonomy" id="4874"/>
    <lineage>
        <taxon>Eukaryota</taxon>
        <taxon>Fungi</taxon>
        <taxon>Fungi incertae sedis</taxon>
        <taxon>Mucoromycota</taxon>
        <taxon>Glomeromycotina</taxon>
        <taxon>Glomeromycetes</taxon>
        <taxon>Diversisporales</taxon>
        <taxon>Gigasporaceae</taxon>
        <taxon>Gigaspora</taxon>
    </lineage>
</organism>
<keyword evidence="2" id="KW-1185">Reference proteome</keyword>
<comment type="caution">
    <text evidence="1">The sequence shown here is derived from an EMBL/GenBank/DDBJ whole genome shotgun (WGS) entry which is preliminary data.</text>
</comment>